<evidence type="ECO:0000256" key="3">
    <source>
        <dbReference type="ARBA" id="ARBA00022786"/>
    </source>
</evidence>
<dbReference type="Pfam" id="PF00888">
    <property type="entry name" value="Cullin"/>
    <property type="match status" value="1"/>
</dbReference>
<dbReference type="PANTHER" id="PTHR11932">
    <property type="entry name" value="CULLIN"/>
    <property type="match status" value="1"/>
</dbReference>
<dbReference type="GO" id="GO:0031625">
    <property type="term" value="F:ubiquitin protein ligase binding"/>
    <property type="evidence" value="ECO:0007669"/>
    <property type="project" value="InterPro"/>
</dbReference>
<dbReference type="EMBL" id="JBEDUW010000003">
    <property type="protein sequence ID" value="KAK9938522.1"/>
    <property type="molecule type" value="Genomic_DNA"/>
</dbReference>
<dbReference type="Pfam" id="PF26557">
    <property type="entry name" value="Cullin_AB"/>
    <property type="match status" value="1"/>
</dbReference>
<accession>A0AAW1XSG6</accession>
<keyword evidence="2" id="KW-1017">Isopeptide bond</keyword>
<dbReference type="InterPro" id="IPR001373">
    <property type="entry name" value="Cullin_N"/>
</dbReference>
<evidence type="ECO:0000256" key="4">
    <source>
        <dbReference type="ARBA" id="ARBA00022843"/>
    </source>
</evidence>
<dbReference type="InterPro" id="IPR059120">
    <property type="entry name" value="Cullin-like_AB"/>
</dbReference>
<name>A0AAW1XSG6_RUBAR</name>
<dbReference type="InterPro" id="IPR016158">
    <property type="entry name" value="Cullin_homology"/>
</dbReference>
<comment type="caution">
    <text evidence="8">The sequence shown here is derived from an EMBL/GenBank/DDBJ whole genome shotgun (WGS) entry which is preliminary data.</text>
</comment>
<evidence type="ECO:0000256" key="6">
    <source>
        <dbReference type="RuleBase" id="RU003829"/>
    </source>
</evidence>
<dbReference type="PROSITE" id="PS50069">
    <property type="entry name" value="CULLIN_2"/>
    <property type="match status" value="1"/>
</dbReference>
<evidence type="ECO:0000313" key="9">
    <source>
        <dbReference type="Proteomes" id="UP001457282"/>
    </source>
</evidence>
<proteinExistence type="inferred from homology"/>
<dbReference type="SUPFAM" id="SSF75632">
    <property type="entry name" value="Cullin homology domain"/>
    <property type="match status" value="1"/>
</dbReference>
<gene>
    <name evidence="8" type="ORF">M0R45_015252</name>
</gene>
<dbReference type="InterPro" id="IPR036388">
    <property type="entry name" value="WH-like_DNA-bd_sf"/>
</dbReference>
<keyword evidence="9" id="KW-1185">Reference proteome</keyword>
<dbReference type="InterPro" id="IPR036390">
    <property type="entry name" value="WH_DNA-bd_sf"/>
</dbReference>
<dbReference type="InterPro" id="IPR016159">
    <property type="entry name" value="Cullin_repeat-like_dom_sf"/>
</dbReference>
<evidence type="ECO:0000256" key="5">
    <source>
        <dbReference type="PROSITE-ProRule" id="PRU00330"/>
    </source>
</evidence>
<protein>
    <recommendedName>
        <fullName evidence="7">Cullin family profile domain-containing protein</fullName>
    </recommendedName>
</protein>
<dbReference type="SMART" id="SM00182">
    <property type="entry name" value="CULLIN"/>
    <property type="match status" value="1"/>
</dbReference>
<keyword evidence="4" id="KW-0832">Ubl conjugation</keyword>
<dbReference type="GO" id="GO:0009867">
    <property type="term" value="P:jasmonic acid mediated signaling pathway"/>
    <property type="evidence" value="ECO:0007669"/>
    <property type="project" value="UniProtKB-ARBA"/>
</dbReference>
<dbReference type="SMART" id="SM00884">
    <property type="entry name" value="Cullin_Nedd8"/>
    <property type="match status" value="1"/>
</dbReference>
<dbReference type="Pfam" id="PF10557">
    <property type="entry name" value="Cullin_Nedd8"/>
    <property type="match status" value="1"/>
</dbReference>
<dbReference type="AlphaFoldDB" id="A0AAW1XSG6"/>
<dbReference type="GO" id="GO:0031461">
    <property type="term" value="C:cullin-RING ubiquitin ligase complex"/>
    <property type="evidence" value="ECO:0007669"/>
    <property type="project" value="InterPro"/>
</dbReference>
<dbReference type="FunFam" id="1.20.1310.10:FF:000001">
    <property type="entry name" value="Cullin 3"/>
    <property type="match status" value="1"/>
</dbReference>
<evidence type="ECO:0000313" key="8">
    <source>
        <dbReference type="EMBL" id="KAK9938522.1"/>
    </source>
</evidence>
<dbReference type="SUPFAM" id="SSF74788">
    <property type="entry name" value="Cullin repeat-like"/>
    <property type="match status" value="1"/>
</dbReference>
<evidence type="ECO:0000259" key="7">
    <source>
        <dbReference type="PROSITE" id="PS50069"/>
    </source>
</evidence>
<dbReference type="Gene3D" id="1.20.1310.10">
    <property type="entry name" value="Cullin Repeats"/>
    <property type="match status" value="4"/>
</dbReference>
<dbReference type="Gene3D" id="1.10.10.10">
    <property type="entry name" value="Winged helix-like DNA-binding domain superfamily/Winged helix DNA-binding domain"/>
    <property type="match status" value="1"/>
</dbReference>
<dbReference type="InterPro" id="IPR045093">
    <property type="entry name" value="Cullin"/>
</dbReference>
<dbReference type="SUPFAM" id="SSF46785">
    <property type="entry name" value="Winged helix' DNA-binding domain"/>
    <property type="match status" value="1"/>
</dbReference>
<dbReference type="InterPro" id="IPR019559">
    <property type="entry name" value="Cullin_neddylation_domain"/>
</dbReference>
<organism evidence="8 9">
    <name type="scientific">Rubus argutus</name>
    <name type="common">Southern blackberry</name>
    <dbReference type="NCBI Taxonomy" id="59490"/>
    <lineage>
        <taxon>Eukaryota</taxon>
        <taxon>Viridiplantae</taxon>
        <taxon>Streptophyta</taxon>
        <taxon>Embryophyta</taxon>
        <taxon>Tracheophyta</taxon>
        <taxon>Spermatophyta</taxon>
        <taxon>Magnoliopsida</taxon>
        <taxon>eudicotyledons</taxon>
        <taxon>Gunneridae</taxon>
        <taxon>Pentapetalae</taxon>
        <taxon>rosids</taxon>
        <taxon>fabids</taxon>
        <taxon>Rosales</taxon>
        <taxon>Rosaceae</taxon>
        <taxon>Rosoideae</taxon>
        <taxon>Rosoideae incertae sedis</taxon>
        <taxon>Rubus</taxon>
    </lineage>
</organism>
<sequence>MGSKVIEFNEGWDYLQRGITKLKKILDGTPDAQFSSEEYMMIYTTIYNMSTQISPNYSQQLYEKYGEALKEYIKSTVLPSIAEKHGEFMLRELVKRWANHKVMVTWLSRFFNYLDRWFVSSKSLPRLSEAGLVCFREHVYQEVNSNAVACVIDLIDKEREGSQIDRALLKNVVDMFVEVGMGQMEAYEMDFEAEMLADSGEHYSRKAASWILEDSCPDYMVKAEECLRMEKERASHYLHSSSEQKLIEKVQHELLVVHAHQLLDKEHSGCRALIRGDKVEDLSRMFRLYHNLPKGLEPVANVFKQHVADEGKALVQQAEDAASNQQGLNGAGAEVGLVLVRKILELHDKYMGYVNGCFMNHSVFHKALKEAFEVFCNKSVAGSSSAELLAGFSDNILKKGSSEKLSDEAIEETLEKVITLLAYYSDRDLYAEFCRKKLARRLLFDRSGNQDHENSFLTKLKQQCGGQFTSKMQAMVTDMTLTKDMQTNFEQYLGSNPNIKPGIDLSVVVLKTGCWPSYKSSDLNLPEEIVKCVEAFKGFYDTQAKRRKLSWIYSLGTCNLVGKFEPKPMELVVSTYQAALLLLFNDTDRLSFSEISTQLNLTNEDLVRLLHSLSCAKYKILIKEPNTKTVQADDNFVFNYKFTDKMRKIRIPLPPIVDEKKKVTEDVEKERKYAIDAALVRIMKSRKVLSHQKLVMECVEMLQRMFKPDIKAIKKRIEDLITRDYLERDKEDSNMFKYVA</sequence>
<dbReference type="PROSITE" id="PS01256">
    <property type="entry name" value="CULLIN_1"/>
    <property type="match status" value="1"/>
</dbReference>
<dbReference type="InterPro" id="IPR016157">
    <property type="entry name" value="Cullin_CS"/>
</dbReference>
<evidence type="ECO:0000256" key="1">
    <source>
        <dbReference type="ARBA" id="ARBA00006019"/>
    </source>
</evidence>
<dbReference type="FunFam" id="1.20.1310.10:FF:000021">
    <property type="entry name" value="Cullin-1, putative"/>
    <property type="match status" value="1"/>
</dbReference>
<evidence type="ECO:0000256" key="2">
    <source>
        <dbReference type="ARBA" id="ARBA00022499"/>
    </source>
</evidence>
<reference evidence="8 9" key="1">
    <citation type="journal article" date="2023" name="G3 (Bethesda)">
        <title>A chromosome-length genome assembly and annotation of blackberry (Rubus argutus, cv. 'Hillquist').</title>
        <authorList>
            <person name="Bruna T."/>
            <person name="Aryal R."/>
            <person name="Dudchenko O."/>
            <person name="Sargent D.J."/>
            <person name="Mead D."/>
            <person name="Buti M."/>
            <person name="Cavallini A."/>
            <person name="Hytonen T."/>
            <person name="Andres J."/>
            <person name="Pham M."/>
            <person name="Weisz D."/>
            <person name="Mascagni F."/>
            <person name="Usai G."/>
            <person name="Natali L."/>
            <person name="Bassil N."/>
            <person name="Fernandez G.E."/>
            <person name="Lomsadze A."/>
            <person name="Armour M."/>
            <person name="Olukolu B."/>
            <person name="Poorten T."/>
            <person name="Britton C."/>
            <person name="Davik J."/>
            <person name="Ashrafi H."/>
            <person name="Aiden E.L."/>
            <person name="Borodovsky M."/>
            <person name="Worthington M."/>
        </authorList>
    </citation>
    <scope>NUCLEOTIDE SEQUENCE [LARGE SCALE GENOMIC DNA]</scope>
    <source>
        <strain evidence="8">PI 553951</strain>
    </source>
</reference>
<dbReference type="FunFam" id="1.10.10.10:FF:000503">
    <property type="entry name" value="Cullin-1"/>
    <property type="match status" value="1"/>
</dbReference>
<dbReference type="InterPro" id="IPR036317">
    <property type="entry name" value="Cullin_homology_sf"/>
</dbReference>
<comment type="similarity">
    <text evidence="1 5 6">Belongs to the cullin family.</text>
</comment>
<dbReference type="FunFam" id="1.20.1310.10:FF:000013">
    <property type="entry name" value="Cullin-1 like"/>
    <property type="match status" value="1"/>
</dbReference>
<dbReference type="FunFam" id="1.20.1310.10:FF:000020">
    <property type="entry name" value="Cullin-1, putative"/>
    <property type="match status" value="1"/>
</dbReference>
<dbReference type="GO" id="GO:0006511">
    <property type="term" value="P:ubiquitin-dependent protein catabolic process"/>
    <property type="evidence" value="ECO:0007669"/>
    <property type="project" value="InterPro"/>
</dbReference>
<feature type="domain" description="Cullin family profile" evidence="7">
    <location>
        <begin position="384"/>
        <end position="614"/>
    </location>
</feature>
<keyword evidence="3" id="KW-0833">Ubl conjugation pathway</keyword>
<dbReference type="Proteomes" id="UP001457282">
    <property type="component" value="Unassembled WGS sequence"/>
</dbReference>
<dbReference type="Gene3D" id="3.30.230.130">
    <property type="entry name" value="Cullin, Chain C, Domain 2"/>
    <property type="match status" value="1"/>
</dbReference>